<keyword evidence="1" id="KW-1133">Transmembrane helix</keyword>
<dbReference type="EMBL" id="JBBGAZ010000005">
    <property type="protein sequence ID" value="MEJ5218767.1"/>
    <property type="molecule type" value="Genomic_DNA"/>
</dbReference>
<comment type="caution">
    <text evidence="2">The sequence shown here is derived from an EMBL/GenBank/DDBJ whole genome shotgun (WGS) entry which is preliminary data.</text>
</comment>
<feature type="transmembrane region" description="Helical" evidence="1">
    <location>
        <begin position="12"/>
        <end position="30"/>
    </location>
</feature>
<evidence type="ECO:0000313" key="3">
    <source>
        <dbReference type="Proteomes" id="UP001368270"/>
    </source>
</evidence>
<organism evidence="2 3">
    <name type="scientific">Cognatishimia coralii</name>
    <dbReference type="NCBI Taxonomy" id="3083254"/>
    <lineage>
        <taxon>Bacteria</taxon>
        <taxon>Pseudomonadati</taxon>
        <taxon>Pseudomonadota</taxon>
        <taxon>Alphaproteobacteria</taxon>
        <taxon>Rhodobacterales</taxon>
        <taxon>Paracoccaceae</taxon>
        <taxon>Cognatishimia</taxon>
    </lineage>
</organism>
<gene>
    <name evidence="2" type="ORF">WG622_10970</name>
</gene>
<sequence>METDMPSKVTTLSRGIILCAVMVLGGCLSLPGQSASFQDRDVSISTRSIDLLNRARQRERVKLVKGAVIVRAPEGYCVDKSSRSSSDFVLLGDCNVLRKAQTRLEPYERGLLTVSVGAVSPNPPSTSDLLDGLEAFGEPKRRGKLVSVLIEDGGDRLVPGADSHYWRAMTIVNGRVVSLAAFGPPYSEMALTRGPSLLSELAANIHAESPEIDPNSLVVAQAPGSVESSVKQSGSVFDFFTGLRQKN</sequence>
<keyword evidence="3" id="KW-1185">Reference proteome</keyword>
<protein>
    <submittedName>
        <fullName evidence="2">Uncharacterized protein</fullName>
    </submittedName>
</protein>
<accession>A0ABU8QH80</accession>
<evidence type="ECO:0000256" key="1">
    <source>
        <dbReference type="SAM" id="Phobius"/>
    </source>
</evidence>
<name>A0ABU8QH80_9RHOB</name>
<reference evidence="2 3" key="1">
    <citation type="submission" date="2024-03" db="EMBL/GenBank/DDBJ databases">
        <title>Cognatishimia coralii sp. nov., a marine bacterium isolated from coral surrounding seawater.</title>
        <authorList>
            <person name="Liu X."/>
            <person name="Liu S."/>
            <person name="Sun H."/>
            <person name="Zhang Y."/>
        </authorList>
    </citation>
    <scope>NUCLEOTIDE SEQUENCE [LARGE SCALE GENOMIC DNA]</scope>
    <source>
        <strain evidence="2 3">D5M38</strain>
    </source>
</reference>
<keyword evidence="1" id="KW-0812">Transmembrane</keyword>
<dbReference type="RefSeq" id="WP_339403614.1">
    <property type="nucleotide sequence ID" value="NZ_JBBGAZ010000005.1"/>
</dbReference>
<evidence type="ECO:0000313" key="2">
    <source>
        <dbReference type="EMBL" id="MEJ5218767.1"/>
    </source>
</evidence>
<proteinExistence type="predicted"/>
<dbReference type="Proteomes" id="UP001368270">
    <property type="component" value="Unassembled WGS sequence"/>
</dbReference>
<keyword evidence="1" id="KW-0472">Membrane</keyword>